<dbReference type="EMBL" id="CAXAMN010022977">
    <property type="protein sequence ID" value="CAK9074144.1"/>
    <property type="molecule type" value="Genomic_DNA"/>
</dbReference>
<keyword evidence="3" id="KW-1185">Reference proteome</keyword>
<name>A0ABP0PE85_9DINO</name>
<feature type="compositionally biased region" description="Basic residues" evidence="1">
    <location>
        <begin position="854"/>
        <end position="871"/>
    </location>
</feature>
<dbReference type="Proteomes" id="UP001642484">
    <property type="component" value="Unassembled WGS sequence"/>
</dbReference>
<proteinExistence type="predicted"/>
<feature type="region of interest" description="Disordered" evidence="1">
    <location>
        <begin position="854"/>
        <end position="876"/>
    </location>
</feature>
<reference evidence="2 3" key="1">
    <citation type="submission" date="2024-02" db="EMBL/GenBank/DDBJ databases">
        <authorList>
            <person name="Chen Y."/>
            <person name="Shah S."/>
            <person name="Dougan E. K."/>
            <person name="Thang M."/>
            <person name="Chan C."/>
        </authorList>
    </citation>
    <scope>NUCLEOTIDE SEQUENCE [LARGE SCALE GENOMIC DNA]</scope>
</reference>
<feature type="non-terminal residue" evidence="2">
    <location>
        <position position="1"/>
    </location>
</feature>
<gene>
    <name evidence="2" type="ORF">CCMP2556_LOCUS36539</name>
</gene>
<evidence type="ECO:0000313" key="2">
    <source>
        <dbReference type="EMBL" id="CAK9074144.1"/>
    </source>
</evidence>
<sequence length="944" mass="107271">SKRERHDLEAPAKLPKKKKARLSTFDSLLGVDHALESITGGGFTMWFPSAVALEPKEPILKRKTLVTVTDMGSDMAAGLSFLTYHMQMRLLSIYDPRHKLHRELQNAVQGASLAYSVGLFSDFVLTFMRGPWQEFKWFQVIQEETEEFLAMLDKGCGGCERLLLSLLPRIAREKNLPNMSISDARDLLAQCHFLRSRGGSGNTSRWDEFHSAYKTLKGEFALLLLILLSYGIKMNYFGADDSILCDLPLREVKRPQTEEPAAEGKTLQSLRQEKDRLYARCRNKLHATAMVLLNLDVVREAAIWFHCSLPVSNELNDLRRTVQGREAALLHFQAEARGEGFEVVTEIISKLTDSNVLREAGILLAEDVADNAFLQSITEDHAECQTQNALYQKIATTVLELLKFKLQNMGHSCFSYPLQFARLTAGNDEMAECISEMRLAWGAWKAARGKTSQFWKGMCRRSPFQQCLVVEVFEYLEAHDWHAPSDLIQYLKDLFSNFAIAWNEEAFGRMRRSESTGNSKHYMPHWEVWASASAGEVLGTYNFREVIPDSTQNVPIFPESLFHTHRRQASDDRLNDVTDTKTWPSLTWQSSCAIPCELQMMVRAFQANSFDDMHRAWRTQFLRAGLLVEMPGSRKVYVSLGPWPSCAGTLLLPCEQVECQGGVFWRICLPLTRRAVEWASVFSFSDWNVLDCAILSPLQVACLQRGRVPGRLQVPDLPGPWVEKSPRKTPLLRFAAQNAFWDLGYDPLARLLKAEWQEEVRGSSEVEALGPAIHTCIQKSLPDQTSEAVADIMESNLHYRYTHNEELLEILTSEEVRDVFSKEDAELASDLKEKIGREQANAASVCAQIRKTRTKAKASAKAKSKKKKPEKRKPISFDSKGTWTVEEFQALLPESFRAYKDGFNKCWRAYHARSKFSVSRSWGYSGQDGPCIKCCVVKCWQHYS</sequence>
<comment type="caution">
    <text evidence="2">The sequence shown here is derived from an EMBL/GenBank/DDBJ whole genome shotgun (WGS) entry which is preliminary data.</text>
</comment>
<protein>
    <submittedName>
        <fullName evidence="2">Uncharacterized protein</fullName>
    </submittedName>
</protein>
<organism evidence="2 3">
    <name type="scientific">Durusdinium trenchii</name>
    <dbReference type="NCBI Taxonomy" id="1381693"/>
    <lineage>
        <taxon>Eukaryota</taxon>
        <taxon>Sar</taxon>
        <taxon>Alveolata</taxon>
        <taxon>Dinophyceae</taxon>
        <taxon>Suessiales</taxon>
        <taxon>Symbiodiniaceae</taxon>
        <taxon>Durusdinium</taxon>
    </lineage>
</organism>
<evidence type="ECO:0000313" key="3">
    <source>
        <dbReference type="Proteomes" id="UP001642484"/>
    </source>
</evidence>
<feature type="non-terminal residue" evidence="2">
    <location>
        <position position="944"/>
    </location>
</feature>
<evidence type="ECO:0000256" key="1">
    <source>
        <dbReference type="SAM" id="MobiDB-lite"/>
    </source>
</evidence>
<accession>A0ABP0PE85</accession>